<dbReference type="Proteomes" id="UP000235371">
    <property type="component" value="Unassembled WGS sequence"/>
</dbReference>
<sequence>MDSRKFLCSGKYTKPQPRIEIPLIERRVWRASASLPLTFSLLDHSRTLQVHGRTVFIVKFVAPPVVPEPIRGEDKVKELFADPGGRHISEFMNHFRGLWQLLKPQSPVKRIAFIKAFNLGTPNDLGVLCLLLWLMDIIPFHQLSLPPATKLIFEHCGRSMFSCFHINGRNSANEEDDVTYGLGPSNLVPGDKVCVLQGCSVPVILRQIEDHHILIGEAKVPEIMYGEAVKGIEQGDEQAEDFFIK</sequence>
<dbReference type="AlphaFoldDB" id="A0A2J6TG60"/>
<dbReference type="RefSeq" id="XP_024738862.1">
    <property type="nucleotide sequence ID" value="XM_024872166.1"/>
</dbReference>
<evidence type="ECO:0000313" key="2">
    <source>
        <dbReference type="Proteomes" id="UP000235371"/>
    </source>
</evidence>
<dbReference type="EMBL" id="KZ613785">
    <property type="protein sequence ID" value="PMD61958.1"/>
    <property type="molecule type" value="Genomic_DNA"/>
</dbReference>
<name>A0A2J6TG60_9HELO</name>
<dbReference type="Pfam" id="PF26639">
    <property type="entry name" value="Het-6_barrel"/>
    <property type="match status" value="1"/>
</dbReference>
<keyword evidence="2" id="KW-1185">Reference proteome</keyword>
<reference evidence="1 2" key="1">
    <citation type="submission" date="2016-04" db="EMBL/GenBank/DDBJ databases">
        <title>A degradative enzymes factory behind the ericoid mycorrhizal symbiosis.</title>
        <authorList>
            <consortium name="DOE Joint Genome Institute"/>
            <person name="Martino E."/>
            <person name="Morin E."/>
            <person name="Grelet G."/>
            <person name="Kuo A."/>
            <person name="Kohler A."/>
            <person name="Daghino S."/>
            <person name="Barry K."/>
            <person name="Choi C."/>
            <person name="Cichocki N."/>
            <person name="Clum A."/>
            <person name="Copeland A."/>
            <person name="Hainaut M."/>
            <person name="Haridas S."/>
            <person name="Labutti K."/>
            <person name="Lindquist E."/>
            <person name="Lipzen A."/>
            <person name="Khouja H.-R."/>
            <person name="Murat C."/>
            <person name="Ohm R."/>
            <person name="Olson A."/>
            <person name="Spatafora J."/>
            <person name="Veneault-Fourrey C."/>
            <person name="Henrissat B."/>
            <person name="Grigoriev I."/>
            <person name="Martin F."/>
            <person name="Perotto S."/>
        </authorList>
    </citation>
    <scope>NUCLEOTIDE SEQUENCE [LARGE SCALE GENOMIC DNA]</scope>
    <source>
        <strain evidence="1 2">E</strain>
    </source>
</reference>
<proteinExistence type="predicted"/>
<dbReference type="GeneID" id="36580247"/>
<protein>
    <submittedName>
        <fullName evidence="1">Uncharacterized protein</fullName>
    </submittedName>
</protein>
<evidence type="ECO:0000313" key="1">
    <source>
        <dbReference type="EMBL" id="PMD61958.1"/>
    </source>
</evidence>
<accession>A0A2J6TG60</accession>
<dbReference type="STRING" id="1095630.A0A2J6TG60"/>
<dbReference type="OrthoDB" id="2157530at2759"/>
<dbReference type="InParanoid" id="A0A2J6TG60"/>
<gene>
    <name evidence="1" type="ORF">K444DRAFT_359453</name>
</gene>
<organism evidence="1 2">
    <name type="scientific">Hyaloscypha bicolor E</name>
    <dbReference type="NCBI Taxonomy" id="1095630"/>
    <lineage>
        <taxon>Eukaryota</taxon>
        <taxon>Fungi</taxon>
        <taxon>Dikarya</taxon>
        <taxon>Ascomycota</taxon>
        <taxon>Pezizomycotina</taxon>
        <taxon>Leotiomycetes</taxon>
        <taxon>Helotiales</taxon>
        <taxon>Hyaloscyphaceae</taxon>
        <taxon>Hyaloscypha</taxon>
        <taxon>Hyaloscypha bicolor</taxon>
    </lineage>
</organism>